<dbReference type="EMBL" id="LNKT01000023">
    <property type="protein sequence ID" value="KYJ86454.1"/>
    <property type="molecule type" value="Genomic_DNA"/>
</dbReference>
<evidence type="ECO:0000313" key="4">
    <source>
        <dbReference type="Proteomes" id="UP000075359"/>
    </source>
</evidence>
<protein>
    <recommendedName>
        <fullName evidence="5">SPOR domain-containing protein</fullName>
    </recommendedName>
</protein>
<accession>A0A151CG85</accession>
<evidence type="ECO:0000256" key="2">
    <source>
        <dbReference type="SAM" id="SignalP"/>
    </source>
</evidence>
<dbReference type="Proteomes" id="UP000075359">
    <property type="component" value="Unassembled WGS sequence"/>
</dbReference>
<dbReference type="CDD" id="cd14724">
    <property type="entry name" value="ZIP_Gal4-like_1"/>
    <property type="match status" value="1"/>
</dbReference>
<keyword evidence="4" id="KW-1185">Reference proteome</keyword>
<keyword evidence="2" id="KW-0732">Signal</keyword>
<feature type="chain" id="PRO_5007578481" description="SPOR domain-containing protein" evidence="2">
    <location>
        <begin position="20"/>
        <end position="351"/>
    </location>
</feature>
<proteinExistence type="predicted"/>
<dbReference type="STRING" id="1630136.AS592_06510"/>
<sequence>MKLYRVVMMFFLIFGYLQAEMNPTEVTTAFTKEHNASKGDIEEINESEAISLEEENRELKEKIKALEAQIEVLKENETTIETKTEDSAAFMKASKKIFKGAKLKIGGKAPKFLSTYYAANYQSVTDVKSKLESNGFRVLAVTPILKDKIVLTITNDELQKTNTLLATLHVLVNVGDEVRVQNPSYFGAAYLQDKYKYGQFTETLKALQAALGDMYEVKEKYELADLGNYQFLFGMPYLNDTITVAEGDDLLTKVTGKSAQKYVAYTLKLPNGDVIVGHKLRNKTNQFLQKIGVDRDANMLPYESIIKGKKAVILDPKYYLALSVPILSMSEFMKIASAPGEIEKDVKRAYK</sequence>
<feature type="coiled-coil region" evidence="1">
    <location>
        <begin position="42"/>
        <end position="83"/>
    </location>
</feature>
<dbReference type="RefSeq" id="WP_067330656.1">
    <property type="nucleotide sequence ID" value="NZ_LNKT01000023.1"/>
</dbReference>
<comment type="caution">
    <text evidence="3">The sequence shown here is derived from an EMBL/GenBank/DDBJ whole genome shotgun (WGS) entry which is preliminary data.</text>
</comment>
<evidence type="ECO:0000313" key="3">
    <source>
        <dbReference type="EMBL" id="KYJ86454.1"/>
    </source>
</evidence>
<feature type="signal peptide" evidence="2">
    <location>
        <begin position="1"/>
        <end position="19"/>
    </location>
</feature>
<evidence type="ECO:0008006" key="5">
    <source>
        <dbReference type="Google" id="ProtNLM"/>
    </source>
</evidence>
<organism evidence="3 4">
    <name type="scientific">Sulfurovum riftiae</name>
    <dbReference type="NCBI Taxonomy" id="1630136"/>
    <lineage>
        <taxon>Bacteria</taxon>
        <taxon>Pseudomonadati</taxon>
        <taxon>Campylobacterota</taxon>
        <taxon>Epsilonproteobacteria</taxon>
        <taxon>Campylobacterales</taxon>
        <taxon>Sulfurovaceae</taxon>
        <taxon>Sulfurovum</taxon>
    </lineage>
</organism>
<name>A0A151CG85_9BACT</name>
<keyword evidence="1" id="KW-0175">Coiled coil</keyword>
<gene>
    <name evidence="3" type="ORF">AS592_06510</name>
</gene>
<reference evidence="3 4" key="1">
    <citation type="submission" date="2015-11" db="EMBL/GenBank/DDBJ databases">
        <title>Draft genome of Sulfurovum riftiae 1812E, a member of the Epsilonproteobacteria isolated from the tube of the deep-sea hydrothermal vent tubewom Riftia pachyptila.</title>
        <authorList>
            <person name="Vetriani C."/>
            <person name="Giovannelli D."/>
        </authorList>
    </citation>
    <scope>NUCLEOTIDE SEQUENCE [LARGE SCALE GENOMIC DNA]</scope>
    <source>
        <strain evidence="3 4">1812E</strain>
    </source>
</reference>
<dbReference type="OrthoDB" id="9814711at2"/>
<dbReference type="AlphaFoldDB" id="A0A151CG85"/>
<evidence type="ECO:0000256" key="1">
    <source>
        <dbReference type="SAM" id="Coils"/>
    </source>
</evidence>